<keyword evidence="4" id="KW-1185">Reference proteome</keyword>
<keyword evidence="2" id="KW-1133">Transmembrane helix</keyword>
<dbReference type="InterPro" id="IPR045584">
    <property type="entry name" value="Pilin-like"/>
</dbReference>
<gene>
    <name evidence="3" type="ORF">AY586_08210</name>
</gene>
<keyword evidence="2" id="KW-0472">Membrane</keyword>
<dbReference type="InterPro" id="IPR012902">
    <property type="entry name" value="N_methyl_site"/>
</dbReference>
<dbReference type="Pfam" id="PF07963">
    <property type="entry name" value="N_methyl"/>
    <property type="match status" value="1"/>
</dbReference>
<evidence type="ECO:0008006" key="5">
    <source>
        <dbReference type="Google" id="ProtNLM"/>
    </source>
</evidence>
<dbReference type="RefSeq" id="WP_062272445.1">
    <property type="nucleotide sequence ID" value="NZ_LSYU01000028.1"/>
</dbReference>
<reference evidence="3 4" key="1">
    <citation type="submission" date="2016-02" db="EMBL/GenBank/DDBJ databases">
        <title>Genome sequence of Marichromatium gracile YL-28, a purple sulfur bacterium.</title>
        <authorList>
            <person name="Zhao C."/>
            <person name="Hong X."/>
            <person name="Chen S."/>
            <person name="Yang S."/>
        </authorList>
    </citation>
    <scope>NUCLEOTIDE SEQUENCE [LARGE SCALE GENOMIC DNA]</scope>
    <source>
        <strain evidence="3 4">YL28</strain>
    </source>
</reference>
<evidence type="ECO:0000313" key="3">
    <source>
        <dbReference type="EMBL" id="KXX65897.1"/>
    </source>
</evidence>
<keyword evidence="2" id="KW-0812">Transmembrane</keyword>
<feature type="region of interest" description="Disordered" evidence="1">
    <location>
        <begin position="222"/>
        <end position="242"/>
    </location>
</feature>
<dbReference type="EMBL" id="LSYU01000028">
    <property type="protein sequence ID" value="KXX65897.1"/>
    <property type="molecule type" value="Genomic_DNA"/>
</dbReference>
<evidence type="ECO:0000256" key="1">
    <source>
        <dbReference type="SAM" id="MobiDB-lite"/>
    </source>
</evidence>
<feature type="transmembrane region" description="Helical" evidence="2">
    <location>
        <begin position="12"/>
        <end position="36"/>
    </location>
</feature>
<dbReference type="PROSITE" id="PS00409">
    <property type="entry name" value="PROKAR_NTER_METHYL"/>
    <property type="match status" value="1"/>
</dbReference>
<protein>
    <recommendedName>
        <fullName evidence="5">Prepilin-type N-terminal cleavage/methylation domain-containing protein</fullName>
    </recommendedName>
</protein>
<evidence type="ECO:0000313" key="4">
    <source>
        <dbReference type="Proteomes" id="UP000075766"/>
    </source>
</evidence>
<sequence length="276" mass="30206">MQQRTPAARRAQGGFTLVELTVVLVVIGMILGGIAISKDIVREAQSKRIFQFVSGWKRAYDIHFQRTGVVVGDNQIAPTYMVSGADARLNNRYGQVAGIPANYSRTGLRLCHGQGYPANSVGLGDAAALSEQNLHHLMERAGIAMPAGRAEGQEDRYLYTDSNGNPVEVQICFQWNPDGTASGSGNVMVLRGLTPDLARSLDQMIDGAPDAREGRFREQTTLSNHAQTNVREPGYEWGGNNTFRRDSGLNATAEDIGENRDEDAVMLLTAHWRMDQ</sequence>
<organism evidence="3 4">
    <name type="scientific">Marichromatium gracile</name>
    <name type="common">Chromatium gracile</name>
    <dbReference type="NCBI Taxonomy" id="1048"/>
    <lineage>
        <taxon>Bacteria</taxon>
        <taxon>Pseudomonadati</taxon>
        <taxon>Pseudomonadota</taxon>
        <taxon>Gammaproteobacteria</taxon>
        <taxon>Chromatiales</taxon>
        <taxon>Chromatiaceae</taxon>
        <taxon>Marichromatium</taxon>
    </lineage>
</organism>
<dbReference type="Proteomes" id="UP000075766">
    <property type="component" value="Unassembled WGS sequence"/>
</dbReference>
<accession>A0ABR5VNB0</accession>
<proteinExistence type="predicted"/>
<name>A0ABR5VNB0_MARGR</name>
<comment type="caution">
    <text evidence="3">The sequence shown here is derived from an EMBL/GenBank/DDBJ whole genome shotgun (WGS) entry which is preliminary data.</text>
</comment>
<evidence type="ECO:0000256" key="2">
    <source>
        <dbReference type="SAM" id="Phobius"/>
    </source>
</evidence>
<dbReference type="SUPFAM" id="SSF54523">
    <property type="entry name" value="Pili subunits"/>
    <property type="match status" value="1"/>
</dbReference>
<dbReference type="NCBIfam" id="TIGR02532">
    <property type="entry name" value="IV_pilin_GFxxxE"/>
    <property type="match status" value="1"/>
</dbReference>